<dbReference type="STRING" id="1097556.R4XIG4"/>
<protein>
    <submittedName>
        <fullName evidence="1">Translation initiation factor IF3</fullName>
    </submittedName>
</protein>
<accession>R4XIG4</accession>
<dbReference type="VEuPathDB" id="FungiDB:TAPDE_003317"/>
<dbReference type="Gene3D" id="3.30.110.10">
    <property type="entry name" value="Translation initiation factor 3 (IF-3), C-terminal domain"/>
    <property type="match status" value="1"/>
</dbReference>
<keyword evidence="2" id="KW-1185">Reference proteome</keyword>
<reference evidence="1 2" key="1">
    <citation type="journal article" date="2013" name="MBio">
        <title>Genome sequencing of the plant pathogen Taphrina deformans, the causal agent of peach leaf curl.</title>
        <authorList>
            <person name="Cisse O.H."/>
            <person name="Almeida J.M.G.C.F."/>
            <person name="Fonseca A."/>
            <person name="Kumar A.A."/>
            <person name="Salojaervi J."/>
            <person name="Overmyer K."/>
            <person name="Hauser P.M."/>
            <person name="Pagni M."/>
        </authorList>
    </citation>
    <scope>NUCLEOTIDE SEQUENCE [LARGE SCALE GENOMIC DNA]</scope>
    <source>
        <strain evidence="2">PYCC 5710 / ATCC 11124 / CBS 356.35 / IMI 108563 / JCM 9778 / NBRC 8474</strain>
    </source>
</reference>
<evidence type="ECO:0000313" key="2">
    <source>
        <dbReference type="Proteomes" id="UP000013776"/>
    </source>
</evidence>
<keyword evidence="1" id="KW-0396">Initiation factor</keyword>
<evidence type="ECO:0000313" key="1">
    <source>
        <dbReference type="EMBL" id="CCG83147.1"/>
    </source>
</evidence>
<dbReference type="OrthoDB" id="21573at2759"/>
<dbReference type="AlphaFoldDB" id="R4XIG4"/>
<name>R4XIG4_TAPDE</name>
<keyword evidence="1" id="KW-0648">Protein biosynthesis</keyword>
<dbReference type="EMBL" id="CAHR02000126">
    <property type="protein sequence ID" value="CCG83147.1"/>
    <property type="molecule type" value="Genomic_DNA"/>
</dbReference>
<organism evidence="1 2">
    <name type="scientific">Taphrina deformans (strain PYCC 5710 / ATCC 11124 / CBS 356.35 / IMI 108563 / JCM 9778 / NBRC 8474)</name>
    <name type="common">Peach leaf curl fungus</name>
    <name type="synonym">Lalaria deformans</name>
    <dbReference type="NCBI Taxonomy" id="1097556"/>
    <lineage>
        <taxon>Eukaryota</taxon>
        <taxon>Fungi</taxon>
        <taxon>Dikarya</taxon>
        <taxon>Ascomycota</taxon>
        <taxon>Taphrinomycotina</taxon>
        <taxon>Taphrinomycetes</taxon>
        <taxon>Taphrinales</taxon>
        <taxon>Taphrinaceae</taxon>
        <taxon>Taphrina</taxon>
    </lineage>
</organism>
<dbReference type="GO" id="GO:0003743">
    <property type="term" value="F:translation initiation factor activity"/>
    <property type="evidence" value="ECO:0007669"/>
    <property type="project" value="UniProtKB-KW"/>
</dbReference>
<gene>
    <name evidence="1" type="ORF">TAPDE_003317</name>
</gene>
<dbReference type="InterPro" id="IPR036788">
    <property type="entry name" value="T_IF-3_C_sf"/>
</dbReference>
<dbReference type="Proteomes" id="UP000013776">
    <property type="component" value="Unassembled WGS sequence"/>
</dbReference>
<comment type="caution">
    <text evidence="1">The sequence shown here is derived from an EMBL/GenBank/DDBJ whole genome shotgun (WGS) entry which is preliminary data.</text>
</comment>
<dbReference type="SUPFAM" id="SSF55200">
    <property type="entry name" value="Translation initiation factor IF3, C-terminal domain"/>
    <property type="match status" value="1"/>
</dbReference>
<sequence length="204" mass="22404">MVPPSRLYATQIKNPRDRAIVAQTINFIDADGTFRGPHPLGRILSSYDPGTHTLLNLTPAQPVPTCRLYSLAAVRDMQTAAYTRRRERQQVRSSPAKVTKACTLSWSVTDHDLAHKLESGLGALRRGNKLTLQIGTKLKRGQKVPLPDVKQDLLAKVAASCAPLGREWRAREGDLQRGVVLHYLGVPTTATATTSTEKDDESDV</sequence>
<proteinExistence type="predicted"/>